<proteinExistence type="predicted"/>
<dbReference type="InterPro" id="IPR016181">
    <property type="entry name" value="Acyl_CoA_acyltransferase"/>
</dbReference>
<evidence type="ECO:0000259" key="3">
    <source>
        <dbReference type="PROSITE" id="PS51186"/>
    </source>
</evidence>
<reference evidence="5" key="1">
    <citation type="submission" date="2017-04" db="EMBL/GenBank/DDBJ databases">
        <authorList>
            <person name="Song Y."/>
            <person name="Cho B.-K."/>
        </authorList>
    </citation>
    <scope>NUCLEOTIDE SEQUENCE [LARGE SCALE GENOMIC DNA]</scope>
    <source>
        <strain evidence="5">SL1</strain>
    </source>
</reference>
<keyword evidence="1 4" id="KW-0808">Transferase</keyword>
<organism evidence="4 5">
    <name type="scientific">Clostridium drakei</name>
    <dbReference type="NCBI Taxonomy" id="332101"/>
    <lineage>
        <taxon>Bacteria</taxon>
        <taxon>Bacillati</taxon>
        <taxon>Bacillota</taxon>
        <taxon>Clostridia</taxon>
        <taxon>Eubacteriales</taxon>
        <taxon>Clostridiaceae</taxon>
        <taxon>Clostridium</taxon>
    </lineage>
</organism>
<dbReference type="Gene3D" id="3.40.630.30">
    <property type="match status" value="2"/>
</dbReference>
<sequence>MFNYSTLESIGMEKLHKTFIEAFSDYQVKFDLPILKFQQMLQRRGYVSKASIGAFENNALIGFLLNGIRYWDGKLTAYDTGTGVIKTYRKHGITSNMFFNTKQLLQEMGVEQYLLEVIQSNISAVRLYKKQGFETLREFECFNLDKNKYKHTPTAEYEVQHINSITKNDWKEFSKFWDFKPSWQNSIDSVNDASDTFVYSIIVIDNTIVGYGIIDKYTGDIPQIAVDKNHRGKGIGRSIFTDLLKNTESDNIKVLNVDNHCDSMKDFLLNLRFEQNVSQYEMVLKL</sequence>
<dbReference type="GO" id="GO:0016747">
    <property type="term" value="F:acyltransferase activity, transferring groups other than amino-acyl groups"/>
    <property type="evidence" value="ECO:0007669"/>
    <property type="project" value="InterPro"/>
</dbReference>
<keyword evidence="5" id="KW-1185">Reference proteome</keyword>
<dbReference type="PANTHER" id="PTHR43420:SF44">
    <property type="entry name" value="ACETYLTRANSFERASE YPEA"/>
    <property type="match status" value="1"/>
</dbReference>
<dbReference type="InterPro" id="IPR000182">
    <property type="entry name" value="GNAT_dom"/>
</dbReference>
<evidence type="ECO:0000256" key="1">
    <source>
        <dbReference type="ARBA" id="ARBA00022679"/>
    </source>
</evidence>
<dbReference type="CDD" id="cd04301">
    <property type="entry name" value="NAT_SF"/>
    <property type="match status" value="1"/>
</dbReference>
<feature type="domain" description="N-acetyltransferase" evidence="3">
    <location>
        <begin position="160"/>
        <end position="286"/>
    </location>
</feature>
<dbReference type="OrthoDB" id="4228396at2"/>
<accession>A0A2U8DPR5</accession>
<dbReference type="AlphaFoldDB" id="A0A2U8DPR5"/>
<name>A0A2U8DPR5_9CLOT</name>
<keyword evidence="2" id="KW-0012">Acyltransferase</keyword>
<evidence type="ECO:0000256" key="2">
    <source>
        <dbReference type="ARBA" id="ARBA00023315"/>
    </source>
</evidence>
<dbReference type="KEGG" id="cdrk:B9W14_08810"/>
<dbReference type="EMBL" id="CP020953">
    <property type="protein sequence ID" value="AWI04588.1"/>
    <property type="molecule type" value="Genomic_DNA"/>
</dbReference>
<evidence type="ECO:0000313" key="5">
    <source>
        <dbReference type="Proteomes" id="UP000244910"/>
    </source>
</evidence>
<dbReference type="RefSeq" id="WP_032078056.1">
    <property type="nucleotide sequence ID" value="NZ_CP020953.1"/>
</dbReference>
<feature type="domain" description="N-acetyltransferase" evidence="3">
    <location>
        <begin position="2"/>
        <end position="156"/>
    </location>
</feature>
<dbReference type="PANTHER" id="PTHR43420">
    <property type="entry name" value="ACETYLTRANSFERASE"/>
    <property type="match status" value="1"/>
</dbReference>
<gene>
    <name evidence="4" type="ORF">B9W14_08810</name>
</gene>
<dbReference type="PROSITE" id="PS51186">
    <property type="entry name" value="GNAT"/>
    <property type="match status" value="2"/>
</dbReference>
<dbReference type="Pfam" id="PF00583">
    <property type="entry name" value="Acetyltransf_1"/>
    <property type="match status" value="2"/>
</dbReference>
<dbReference type="InterPro" id="IPR050680">
    <property type="entry name" value="YpeA/RimI_acetyltransf"/>
</dbReference>
<dbReference type="Proteomes" id="UP000244910">
    <property type="component" value="Chromosome"/>
</dbReference>
<evidence type="ECO:0000313" key="4">
    <source>
        <dbReference type="EMBL" id="AWI04588.1"/>
    </source>
</evidence>
<dbReference type="SUPFAM" id="SSF55729">
    <property type="entry name" value="Acyl-CoA N-acyltransferases (Nat)"/>
    <property type="match status" value="2"/>
</dbReference>
<protein>
    <submittedName>
        <fullName evidence="4">GNAT family N-acetyltransferase</fullName>
    </submittedName>
</protein>